<dbReference type="EMBL" id="LBMM01004051">
    <property type="protein sequence ID" value="KMQ92862.1"/>
    <property type="molecule type" value="Genomic_DNA"/>
</dbReference>
<protein>
    <submittedName>
        <fullName evidence="1">Craniofacial development protein 2-like protein</fullName>
    </submittedName>
</protein>
<comment type="caution">
    <text evidence="1">The sequence shown here is derived from an EMBL/GenBank/DDBJ whole genome shotgun (WGS) entry which is preliminary data.</text>
</comment>
<dbReference type="AlphaFoldDB" id="A0A0J7KR57"/>
<evidence type="ECO:0000313" key="1">
    <source>
        <dbReference type="EMBL" id="KMQ92862.1"/>
    </source>
</evidence>
<dbReference type="PaxDb" id="67767-A0A0J7KR57"/>
<organism evidence="1 2">
    <name type="scientific">Lasius niger</name>
    <name type="common">Black garden ant</name>
    <dbReference type="NCBI Taxonomy" id="67767"/>
    <lineage>
        <taxon>Eukaryota</taxon>
        <taxon>Metazoa</taxon>
        <taxon>Ecdysozoa</taxon>
        <taxon>Arthropoda</taxon>
        <taxon>Hexapoda</taxon>
        <taxon>Insecta</taxon>
        <taxon>Pterygota</taxon>
        <taxon>Neoptera</taxon>
        <taxon>Endopterygota</taxon>
        <taxon>Hymenoptera</taxon>
        <taxon>Apocrita</taxon>
        <taxon>Aculeata</taxon>
        <taxon>Formicoidea</taxon>
        <taxon>Formicidae</taxon>
        <taxon>Formicinae</taxon>
        <taxon>Lasius</taxon>
        <taxon>Lasius</taxon>
    </lineage>
</organism>
<accession>A0A0J7KR57</accession>
<sequence length="81" mass="9723">MQYGIKYRYMEWMLALQKMRWIGNNVIRIGNYKFFCSGGQKHILGVRFAVHKPLHGDIEFRPITTEYVLLEFVTKHVNARY</sequence>
<name>A0A0J7KR57_LASNI</name>
<dbReference type="Proteomes" id="UP000036403">
    <property type="component" value="Unassembled WGS sequence"/>
</dbReference>
<proteinExistence type="predicted"/>
<evidence type="ECO:0000313" key="2">
    <source>
        <dbReference type="Proteomes" id="UP000036403"/>
    </source>
</evidence>
<reference evidence="1 2" key="1">
    <citation type="submission" date="2015-04" db="EMBL/GenBank/DDBJ databases">
        <title>Lasius niger genome sequencing.</title>
        <authorList>
            <person name="Konorov E.A."/>
            <person name="Nikitin M.A."/>
            <person name="Kirill M.V."/>
            <person name="Chang P."/>
        </authorList>
    </citation>
    <scope>NUCLEOTIDE SEQUENCE [LARGE SCALE GENOMIC DNA]</scope>
    <source>
        <tissue evidence="1">Whole</tissue>
    </source>
</reference>
<gene>
    <name evidence="1" type="ORF">RF55_7100</name>
</gene>
<keyword evidence="2" id="KW-1185">Reference proteome</keyword>